<dbReference type="KEGG" id="sba:Sulba_1148"/>
<dbReference type="AlphaFoldDB" id="I3XWX0"/>
<organism evidence="1 2">
    <name type="scientific">Sulfurospirillum barnesii (strain ATCC 700032 / DSM 10660 / SES-3)</name>
    <dbReference type="NCBI Taxonomy" id="760154"/>
    <lineage>
        <taxon>Bacteria</taxon>
        <taxon>Pseudomonadati</taxon>
        <taxon>Campylobacterota</taxon>
        <taxon>Epsilonproteobacteria</taxon>
        <taxon>Campylobacterales</taxon>
        <taxon>Sulfurospirillaceae</taxon>
        <taxon>Sulfurospirillum</taxon>
    </lineage>
</organism>
<dbReference type="PATRIC" id="fig|760154.4.peg.1150"/>
<accession>I3XWX0</accession>
<dbReference type="Gene3D" id="3.30.420.40">
    <property type="match status" value="1"/>
</dbReference>
<dbReference type="eggNOG" id="COG0068">
    <property type="taxonomic scope" value="Bacteria"/>
</dbReference>
<dbReference type="EMBL" id="CP003333">
    <property type="protein sequence ID" value="AFL68444.1"/>
    <property type="molecule type" value="Genomic_DNA"/>
</dbReference>
<name>I3XWX0_SULBS</name>
<gene>
    <name evidence="1" type="ordered locus">Sulba_1148</name>
</gene>
<dbReference type="OrthoDB" id="5318537at2"/>
<sequence length="536" mass="61019">MILAFDFYYISKNGVLEHLLKEIANDFLISHKILRQDDTVRFFVEADEHRLGEFADYLSNALPLSIFFKSSCVEVVASMPLGEENIVATEAPVLFTPKRLAQAEDNELILRENTQELLHVKSARDQEDMYERVATLIDQGECVRIETGTNTYVIGKIEQSHAIKDFEVIATDLSVVERMVVCHDNEMKALASLERPAIRFKVNALYEQKGILDAKRVFMRLSDDLFLYPLCKKLFEKGIFFLFRTDACPTPYSVVCEAVEGNNAPLHVSVLENGVILLLRGMRYASRELKESLKKFDEPSHASFASLMQEHQLFDVESTCFYLSKTHDDRIMHYSKEHGMLNLVGISLPSSFAELFAQIERSSSSAKRLVQNYQEQFPELFSHAMNTPLPQKAPQNIYTLWGMVAVVLGLSKTIENGAQRLIENAEDYGGEKGPRIDYYLEKEDALSSDFDYVRLFRSGMSYKLAGTDDNTLSFGYMESLAYFITDIADAHRENLSSKNSALGGALFGYKRFSEMVFKNLKPNHTICFNRELPIDQ</sequence>
<keyword evidence="2" id="KW-1185">Reference proteome</keyword>
<evidence type="ECO:0000313" key="1">
    <source>
        <dbReference type="EMBL" id="AFL68444.1"/>
    </source>
</evidence>
<protein>
    <submittedName>
        <fullName evidence="1">Uncharacterized protein</fullName>
    </submittedName>
</protein>
<dbReference type="STRING" id="760154.Sulba_1148"/>
<dbReference type="RefSeq" id="WP_014769323.1">
    <property type="nucleotide sequence ID" value="NC_018002.1"/>
</dbReference>
<proteinExistence type="predicted"/>
<reference evidence="1 2" key="1">
    <citation type="submission" date="2012-06" db="EMBL/GenBank/DDBJ databases">
        <title>Complete sequence of Sulfurospirillum barnesii SES-3.</title>
        <authorList>
            <consortium name="US DOE Joint Genome Institute"/>
            <person name="Lucas S."/>
            <person name="Han J."/>
            <person name="Lapidus A."/>
            <person name="Cheng J.-F."/>
            <person name="Goodwin L."/>
            <person name="Pitluck S."/>
            <person name="Peters L."/>
            <person name="Ovchinnikova G."/>
            <person name="Lu M."/>
            <person name="Detter J.C."/>
            <person name="Han C."/>
            <person name="Tapia R."/>
            <person name="Land M."/>
            <person name="Hauser L."/>
            <person name="Kyrpides N."/>
            <person name="Ivanova N."/>
            <person name="Pagani I."/>
            <person name="Stolz J."/>
            <person name="Arkin A."/>
            <person name="Dehal P."/>
            <person name="Oremland R."/>
            <person name="Saltikov C."/>
            <person name="Basu P."/>
            <person name="Hollibaugh J."/>
            <person name="Newman D."/>
            <person name="Stolyar S."/>
            <person name="Hazen T."/>
            <person name="Woyke T."/>
        </authorList>
    </citation>
    <scope>NUCLEOTIDE SEQUENCE [LARGE SCALE GENOMIC DNA]</scope>
    <source>
        <strain evidence="2">ATCC 700032 / DSM 10660 / SES-3</strain>
    </source>
</reference>
<evidence type="ECO:0000313" key="2">
    <source>
        <dbReference type="Proteomes" id="UP000006176"/>
    </source>
</evidence>
<dbReference type="HOGENOM" id="CLU_031615_0_0_7"/>
<dbReference type="Proteomes" id="UP000006176">
    <property type="component" value="Chromosome"/>
</dbReference>